<sequence>MRRKKKMKKRDHPTMAEPPYHSYGSQGQAHPNTGVNSQLFSYKEHELTSSPTSTLCYSNGGSKGFSSSMGNMTKALF</sequence>
<dbReference type="EMBL" id="QGKX02002183">
    <property type="protein sequence ID" value="KAF3486536.1"/>
    <property type="molecule type" value="Genomic_DNA"/>
</dbReference>
<gene>
    <name evidence="2" type="ORF">F2Q69_00055419</name>
</gene>
<dbReference type="Proteomes" id="UP000712600">
    <property type="component" value="Unassembled WGS sequence"/>
</dbReference>
<organism evidence="2 3">
    <name type="scientific">Brassica cretica</name>
    <name type="common">Mustard</name>
    <dbReference type="NCBI Taxonomy" id="69181"/>
    <lineage>
        <taxon>Eukaryota</taxon>
        <taxon>Viridiplantae</taxon>
        <taxon>Streptophyta</taxon>
        <taxon>Embryophyta</taxon>
        <taxon>Tracheophyta</taxon>
        <taxon>Spermatophyta</taxon>
        <taxon>Magnoliopsida</taxon>
        <taxon>eudicotyledons</taxon>
        <taxon>Gunneridae</taxon>
        <taxon>Pentapetalae</taxon>
        <taxon>rosids</taxon>
        <taxon>malvids</taxon>
        <taxon>Brassicales</taxon>
        <taxon>Brassicaceae</taxon>
        <taxon>Brassiceae</taxon>
        <taxon>Brassica</taxon>
    </lineage>
</organism>
<proteinExistence type="predicted"/>
<protein>
    <submittedName>
        <fullName evidence="2">Uncharacterized protein</fullName>
    </submittedName>
</protein>
<name>A0A8S9MTG6_BRACR</name>
<evidence type="ECO:0000256" key="1">
    <source>
        <dbReference type="SAM" id="MobiDB-lite"/>
    </source>
</evidence>
<reference evidence="2" key="1">
    <citation type="submission" date="2019-12" db="EMBL/GenBank/DDBJ databases">
        <title>Genome sequencing and annotation of Brassica cretica.</title>
        <authorList>
            <person name="Studholme D.J."/>
            <person name="Sarris P."/>
        </authorList>
    </citation>
    <scope>NUCLEOTIDE SEQUENCE</scope>
    <source>
        <strain evidence="2">PFS-109/04</strain>
        <tissue evidence="2">Leaf</tissue>
    </source>
</reference>
<feature type="region of interest" description="Disordered" evidence="1">
    <location>
        <begin position="1"/>
        <end position="45"/>
    </location>
</feature>
<accession>A0A8S9MTG6</accession>
<evidence type="ECO:0000313" key="3">
    <source>
        <dbReference type="Proteomes" id="UP000712600"/>
    </source>
</evidence>
<comment type="caution">
    <text evidence="2">The sequence shown here is derived from an EMBL/GenBank/DDBJ whole genome shotgun (WGS) entry which is preliminary data.</text>
</comment>
<feature type="compositionally biased region" description="Basic residues" evidence="1">
    <location>
        <begin position="1"/>
        <end position="11"/>
    </location>
</feature>
<dbReference type="AlphaFoldDB" id="A0A8S9MTG6"/>
<feature type="compositionally biased region" description="Polar residues" evidence="1">
    <location>
        <begin position="23"/>
        <end position="40"/>
    </location>
</feature>
<evidence type="ECO:0000313" key="2">
    <source>
        <dbReference type="EMBL" id="KAF3486536.1"/>
    </source>
</evidence>